<feature type="compositionally biased region" description="Basic and acidic residues" evidence="1">
    <location>
        <begin position="178"/>
        <end position="187"/>
    </location>
</feature>
<dbReference type="EMBL" id="SRLO01001254">
    <property type="protein sequence ID" value="TNN39736.1"/>
    <property type="molecule type" value="Genomic_DNA"/>
</dbReference>
<reference evidence="2 3" key="1">
    <citation type="submission" date="2019-03" db="EMBL/GenBank/DDBJ databases">
        <title>First draft genome of Liparis tanakae, snailfish: a comprehensive survey of snailfish specific genes.</title>
        <authorList>
            <person name="Kim W."/>
            <person name="Song I."/>
            <person name="Jeong J.-H."/>
            <person name="Kim D."/>
            <person name="Kim S."/>
            <person name="Ryu S."/>
            <person name="Song J.Y."/>
            <person name="Lee S.K."/>
        </authorList>
    </citation>
    <scope>NUCLEOTIDE SEQUENCE [LARGE SCALE GENOMIC DNA]</scope>
    <source>
        <tissue evidence="2">Muscle</tissue>
    </source>
</reference>
<organism evidence="2 3">
    <name type="scientific">Liparis tanakae</name>
    <name type="common">Tanaka's snailfish</name>
    <dbReference type="NCBI Taxonomy" id="230148"/>
    <lineage>
        <taxon>Eukaryota</taxon>
        <taxon>Metazoa</taxon>
        <taxon>Chordata</taxon>
        <taxon>Craniata</taxon>
        <taxon>Vertebrata</taxon>
        <taxon>Euteleostomi</taxon>
        <taxon>Actinopterygii</taxon>
        <taxon>Neopterygii</taxon>
        <taxon>Teleostei</taxon>
        <taxon>Neoteleostei</taxon>
        <taxon>Acanthomorphata</taxon>
        <taxon>Eupercaria</taxon>
        <taxon>Perciformes</taxon>
        <taxon>Cottioidei</taxon>
        <taxon>Cottales</taxon>
        <taxon>Liparidae</taxon>
        <taxon>Liparis</taxon>
    </lineage>
</organism>
<feature type="region of interest" description="Disordered" evidence="1">
    <location>
        <begin position="1"/>
        <end position="23"/>
    </location>
</feature>
<dbReference type="AlphaFoldDB" id="A0A4Z2FES1"/>
<evidence type="ECO:0000313" key="3">
    <source>
        <dbReference type="Proteomes" id="UP000314294"/>
    </source>
</evidence>
<keyword evidence="3" id="KW-1185">Reference proteome</keyword>
<accession>A0A4Z2FES1</accession>
<gene>
    <name evidence="2" type="ORF">EYF80_050104</name>
</gene>
<dbReference type="Proteomes" id="UP000314294">
    <property type="component" value="Unassembled WGS sequence"/>
</dbReference>
<feature type="region of interest" description="Disordered" evidence="1">
    <location>
        <begin position="140"/>
        <end position="187"/>
    </location>
</feature>
<evidence type="ECO:0000313" key="2">
    <source>
        <dbReference type="EMBL" id="TNN39736.1"/>
    </source>
</evidence>
<proteinExistence type="predicted"/>
<feature type="region of interest" description="Disordered" evidence="1">
    <location>
        <begin position="82"/>
        <end position="112"/>
    </location>
</feature>
<sequence length="241" mass="27229">MAAAQGWAAHSQSPVPSLKTSAVNEDAATALTKNTITQSNGCHEPKYGRYLVHPVTVGPHQEELSSGRGSRAPLCLYLEMKGGGEGVQEGEEEGLEERRRKRRRKEREVEDKEIEQIMRKGRSRYEEREGRRERLHVEMMNQMNSEKKEIRQEEEKGGGEGERERERERASPVGLGLQREEGRGRHDVESKCLGVSGFTNPAHISTSTPSWELVNPLSMKTAMRGLWSLSTRGDVRRRITP</sequence>
<feature type="compositionally biased region" description="Basic and acidic residues" evidence="1">
    <location>
        <begin position="145"/>
        <end position="170"/>
    </location>
</feature>
<protein>
    <submittedName>
        <fullName evidence="2">Uncharacterized protein</fullName>
    </submittedName>
</protein>
<comment type="caution">
    <text evidence="2">The sequence shown here is derived from an EMBL/GenBank/DDBJ whole genome shotgun (WGS) entry which is preliminary data.</text>
</comment>
<feature type="compositionally biased region" description="Polar residues" evidence="1">
    <location>
        <begin position="10"/>
        <end position="23"/>
    </location>
</feature>
<name>A0A4Z2FES1_9TELE</name>
<evidence type="ECO:0000256" key="1">
    <source>
        <dbReference type="SAM" id="MobiDB-lite"/>
    </source>
</evidence>